<name>A0A1V8TGX9_9PEZI</name>
<dbReference type="InParanoid" id="A0A1V8TGX9"/>
<evidence type="ECO:0000313" key="2">
    <source>
        <dbReference type="Proteomes" id="UP000192596"/>
    </source>
</evidence>
<dbReference type="EMBL" id="NAJO01000008">
    <property type="protein sequence ID" value="OQO10501.1"/>
    <property type="molecule type" value="Genomic_DNA"/>
</dbReference>
<organism evidence="1 2">
    <name type="scientific">Cryoendolithus antarcticus</name>
    <dbReference type="NCBI Taxonomy" id="1507870"/>
    <lineage>
        <taxon>Eukaryota</taxon>
        <taxon>Fungi</taxon>
        <taxon>Dikarya</taxon>
        <taxon>Ascomycota</taxon>
        <taxon>Pezizomycotina</taxon>
        <taxon>Dothideomycetes</taxon>
        <taxon>Dothideomycetidae</taxon>
        <taxon>Cladosporiales</taxon>
        <taxon>Cladosporiaceae</taxon>
        <taxon>Cryoendolithus</taxon>
    </lineage>
</organism>
<dbReference type="Proteomes" id="UP000192596">
    <property type="component" value="Unassembled WGS sequence"/>
</dbReference>
<protein>
    <submittedName>
        <fullName evidence="1">Uncharacterized protein</fullName>
    </submittedName>
</protein>
<dbReference type="AlphaFoldDB" id="A0A1V8TGX9"/>
<evidence type="ECO:0000313" key="1">
    <source>
        <dbReference type="EMBL" id="OQO10501.1"/>
    </source>
</evidence>
<comment type="caution">
    <text evidence="1">The sequence shown here is derived from an EMBL/GenBank/DDBJ whole genome shotgun (WGS) entry which is preliminary data.</text>
</comment>
<keyword evidence="2" id="KW-1185">Reference proteome</keyword>
<reference evidence="2" key="1">
    <citation type="submission" date="2017-03" db="EMBL/GenBank/DDBJ databases">
        <title>Genomes of endolithic fungi from Antarctica.</title>
        <authorList>
            <person name="Coleine C."/>
            <person name="Masonjones S."/>
            <person name="Stajich J.E."/>
        </authorList>
    </citation>
    <scope>NUCLEOTIDE SEQUENCE [LARGE SCALE GENOMIC DNA]</scope>
    <source>
        <strain evidence="2">CCFEE 5527</strain>
    </source>
</reference>
<proteinExistence type="predicted"/>
<accession>A0A1V8TGX9</accession>
<gene>
    <name evidence="1" type="ORF">B0A48_03798</name>
</gene>
<sequence length="214" mass="23770">MLGVDNARREGGVKPLSKPYNLTGVLMGYMTAFDRWEIGGVEGGRLPMAPDSNFDDLMKQIQCYLDDVEAEQKQEETATTLHPTQVARQTCIKKSKASQAPPNKQMIAAATAFALPKLLEKILLYLDDWKQPFVLLSVNTCFEQTTEDSLALQRKMWLAALPAVEANIEFMSLDPKDPCVHSKCYEIFDPLLYDLSGYTMDCPGMGVVAGRGEP</sequence>